<organism evidence="1">
    <name type="scientific">Medicago truncatula</name>
    <name type="common">Barrel medic</name>
    <name type="synonym">Medicago tribuloides</name>
    <dbReference type="NCBI Taxonomy" id="3880"/>
    <lineage>
        <taxon>Eukaryota</taxon>
        <taxon>Viridiplantae</taxon>
        <taxon>Streptophyta</taxon>
        <taxon>Embryophyta</taxon>
        <taxon>Tracheophyta</taxon>
        <taxon>Spermatophyta</taxon>
        <taxon>Magnoliopsida</taxon>
        <taxon>eudicotyledons</taxon>
        <taxon>Gunneridae</taxon>
        <taxon>Pentapetalae</taxon>
        <taxon>rosids</taxon>
        <taxon>fabids</taxon>
        <taxon>Fabales</taxon>
        <taxon>Fabaceae</taxon>
        <taxon>Papilionoideae</taxon>
        <taxon>50 kb inversion clade</taxon>
        <taxon>NPAAA clade</taxon>
        <taxon>Hologalegina</taxon>
        <taxon>IRL clade</taxon>
        <taxon>Trifolieae</taxon>
        <taxon>Medicago</taxon>
    </lineage>
</organism>
<sequence length="75" mass="9002">MSLKSPLSQLQDEDLKEFLQIKLGNLQWSWRCLKSHHPFSWVDVRKAAGDTLEYHKFLQEPLFETREHYLETGRD</sequence>
<accession>I3SZX9</accession>
<proteinExistence type="evidence at transcript level"/>
<evidence type="ECO:0000313" key="1">
    <source>
        <dbReference type="EMBL" id="AFK45821.1"/>
    </source>
</evidence>
<dbReference type="EMBL" id="BT146027">
    <property type="protein sequence ID" value="AFK45821.1"/>
    <property type="molecule type" value="mRNA"/>
</dbReference>
<protein>
    <submittedName>
        <fullName evidence="1">Uncharacterized protein</fullName>
    </submittedName>
</protein>
<dbReference type="AlphaFoldDB" id="I3SZX9"/>
<name>I3SZX9_MEDTR</name>
<reference evidence="1" key="1">
    <citation type="submission" date="2012-05" db="EMBL/GenBank/DDBJ databases">
        <authorList>
            <person name="Krishnakumar V."/>
            <person name="Cheung F."/>
            <person name="Xiao Y."/>
            <person name="Chan A."/>
            <person name="Moskal W.A."/>
            <person name="Town C.D."/>
        </authorList>
    </citation>
    <scope>NUCLEOTIDE SEQUENCE</scope>
</reference>